<organism evidence="2 3">
    <name type="scientific">Amblyomma americanum</name>
    <name type="common">Lone star tick</name>
    <dbReference type="NCBI Taxonomy" id="6943"/>
    <lineage>
        <taxon>Eukaryota</taxon>
        <taxon>Metazoa</taxon>
        <taxon>Ecdysozoa</taxon>
        <taxon>Arthropoda</taxon>
        <taxon>Chelicerata</taxon>
        <taxon>Arachnida</taxon>
        <taxon>Acari</taxon>
        <taxon>Parasitiformes</taxon>
        <taxon>Ixodida</taxon>
        <taxon>Ixodoidea</taxon>
        <taxon>Ixodidae</taxon>
        <taxon>Amblyomminae</taxon>
        <taxon>Amblyomma</taxon>
    </lineage>
</organism>
<sequence>MKCYIVQDMRMFMYSYDLKMISEGNVLELRSSGSTNNVATPVISFERLTKILKPIKIVFIGNNPCYIYDGDGEKRFGGSVRDFIVGTYFGHRLYSDIVKQALFDSTRSTRLIKEVNERSTAEQCDEFYDTVRKHVLRTNMIVEPLRELYELDDAFCKAEIEVRHVLTNPDLEDECDTDIPGKCSPLEDLQDVAKRLVSDPNFINDPKIHEKLLDVRRSMKDSQLIRKTNIAHVAVSALKGMGVASQKRAQWLSTKADESDVTDLMIVLKAACRCISVKSIEVRDVTMLKFEATEKLQFRRLKSLVIANSAVTIDAIVDMCHSLTIDYFEMVDVPLCMFNCSFEKLFGEVSDFIANHVNFRHEHSPADETLMLLKDLSAEMLSGLISYDKLGRAKELYVSCVAQFVAVLTRVRRRCVRSVLKAMNCINKNTKRVTQSDRLDMNIANDASEAELASILAAKLGNLYANVSPCMPLSCDYTKPRHWRSAMQYSLSGSGADADVKRIFSVEIIAMKKDERVKDQVEYLVSEVGTYPITRERYVKTRVFVYTNGLKGLPTIEQVIGEEEATLVMMGCSDVELSLVNVHRILNRNDDSVGNLERYIGAAISISVKYTSPEECLSMNDGSYVLSRIGKLCRSRLDSLIIACNHFKTNVKCDMHKFLECTLASAFSKVTIDSVTCKVGDMDNDWRETLGRKLVENNACMLLNSKPTHPVIRETVNLFKYIPITSRDMASYDSFLTDPLAVRSFVRTSPRIKSNSLNHLLSVYLGEDRVAGLTMPIVDLSIKMVMSDELEFLFGDLMFALRSHAYLVFGHSSRNVRDFSPMNREFLQNNREDWIKARQTVLESEGIMMRVERCTSDDVSLVRATFPNSVPSFLSVAGEKHLKRKLLIPFEESVKRARLCNDFVSVDSYDSDNASEIADDSETDELSDNEEEKERKRRGGMSEKAESLESHNDKSSSSPPPQTELALLEEDKVSSHMEQYEQHAQGQDAHWQDTQSQEDQMQLEEDYLPDTTEDLHLDDFVDEDTIFEIVNMSIQDLTAIVLREFTNEEFAVCEVDAQNRIRESGEKNMPRVTVAVRTSNRRRRKPNSKCASEYGAVRTSNRRRRKPNSKCASEYGAVRTSNRRRRKPNSKCASEYGAVRTSKRRRKPNSKYASEYDTPTQRKSKKPLDLRKMSLEEFQEFLRCDSTLEDSSDAESTTTSRNHCYSRRNIASQTIRAVASCNKEMDIPQQLHAHCV</sequence>
<proteinExistence type="predicted"/>
<gene>
    <name evidence="2" type="ORF">V5799_021551</name>
</gene>
<feature type="region of interest" description="Disordered" evidence="1">
    <location>
        <begin position="1078"/>
        <end position="1168"/>
    </location>
</feature>
<evidence type="ECO:0000313" key="3">
    <source>
        <dbReference type="Proteomes" id="UP001321473"/>
    </source>
</evidence>
<evidence type="ECO:0000256" key="1">
    <source>
        <dbReference type="SAM" id="MobiDB-lite"/>
    </source>
</evidence>
<feature type="region of interest" description="Disordered" evidence="1">
    <location>
        <begin position="913"/>
        <end position="999"/>
    </location>
</feature>
<name>A0AAQ4FPL7_AMBAM</name>
<feature type="compositionally biased region" description="Acidic residues" evidence="1">
    <location>
        <begin position="917"/>
        <end position="931"/>
    </location>
</feature>
<accession>A0AAQ4FPL7</accession>
<evidence type="ECO:0000313" key="2">
    <source>
        <dbReference type="EMBL" id="KAK8788673.1"/>
    </source>
</evidence>
<reference evidence="2 3" key="1">
    <citation type="journal article" date="2023" name="Arcadia Sci">
        <title>De novo assembly of a long-read Amblyomma americanum tick genome.</title>
        <authorList>
            <person name="Chou S."/>
            <person name="Poskanzer K.E."/>
            <person name="Rollins M."/>
            <person name="Thuy-Boun P.S."/>
        </authorList>
    </citation>
    <scope>NUCLEOTIDE SEQUENCE [LARGE SCALE GENOMIC DNA]</scope>
    <source>
        <strain evidence="2">F_SG_1</strain>
        <tissue evidence="2">Salivary glands</tissue>
    </source>
</reference>
<feature type="compositionally biased region" description="Basic and acidic residues" evidence="1">
    <location>
        <begin position="969"/>
        <end position="981"/>
    </location>
</feature>
<dbReference type="Proteomes" id="UP001321473">
    <property type="component" value="Unassembled WGS sequence"/>
</dbReference>
<dbReference type="EMBL" id="JARKHS020000570">
    <property type="protein sequence ID" value="KAK8788673.1"/>
    <property type="molecule type" value="Genomic_DNA"/>
</dbReference>
<keyword evidence="3" id="KW-1185">Reference proteome</keyword>
<comment type="caution">
    <text evidence="2">The sequence shown here is derived from an EMBL/GenBank/DDBJ whole genome shotgun (WGS) entry which is preliminary data.</text>
</comment>
<protein>
    <submittedName>
        <fullName evidence="2">Uncharacterized protein</fullName>
    </submittedName>
</protein>
<feature type="compositionally biased region" description="Basic and acidic residues" evidence="1">
    <location>
        <begin position="940"/>
        <end position="954"/>
    </location>
</feature>
<dbReference type="AlphaFoldDB" id="A0AAQ4FPL7"/>